<evidence type="ECO:0000259" key="3">
    <source>
        <dbReference type="SMART" id="SM00062"/>
    </source>
</evidence>
<sequence>MLRQFLCLLVALFLAPAAQAASGELVMIAPTDLAMPLVQFRDGKLSGGILKDLGDALAQRLGRQASYLSVDVDGVTPTLTQGRADGICYVLPFWIDGDYQWSRPLIPDAELVVAREGAPPIRSLADLRDRAIGTVAGYRYPRVEQVLGKQFFRTESPNMDKNLRRLMAGEVQYTIMVQSTMAYLSRNDKTLRLRPDLVFSTFKAQCAFSRKSAIPFQDINRALDALADDGSVERILARYR</sequence>
<evidence type="ECO:0000313" key="4">
    <source>
        <dbReference type="EMBL" id="MBA5607407.1"/>
    </source>
</evidence>
<organism evidence="4 5">
    <name type="scientific">Rugamonas fusca</name>
    <dbReference type="NCBI Taxonomy" id="2758568"/>
    <lineage>
        <taxon>Bacteria</taxon>
        <taxon>Pseudomonadati</taxon>
        <taxon>Pseudomonadota</taxon>
        <taxon>Betaproteobacteria</taxon>
        <taxon>Burkholderiales</taxon>
        <taxon>Oxalobacteraceae</taxon>
        <taxon>Telluria group</taxon>
        <taxon>Rugamonas</taxon>
    </lineage>
</organism>
<accession>A0A7W2EKC6</accession>
<dbReference type="EMBL" id="JACEZS010000017">
    <property type="protein sequence ID" value="MBA5607407.1"/>
    <property type="molecule type" value="Genomic_DNA"/>
</dbReference>
<dbReference type="Gene3D" id="3.40.190.10">
    <property type="entry name" value="Periplasmic binding protein-like II"/>
    <property type="match status" value="2"/>
</dbReference>
<evidence type="ECO:0000256" key="2">
    <source>
        <dbReference type="SAM" id="SignalP"/>
    </source>
</evidence>
<dbReference type="AlphaFoldDB" id="A0A7W2EKC6"/>
<keyword evidence="1 2" id="KW-0732">Signal</keyword>
<proteinExistence type="predicted"/>
<evidence type="ECO:0000256" key="1">
    <source>
        <dbReference type="ARBA" id="ARBA00022729"/>
    </source>
</evidence>
<dbReference type="Pfam" id="PF00497">
    <property type="entry name" value="SBP_bac_3"/>
    <property type="match status" value="1"/>
</dbReference>
<gene>
    <name evidence="4" type="ORF">H3H36_18785</name>
</gene>
<keyword evidence="5" id="KW-1185">Reference proteome</keyword>
<name>A0A7W2EKC6_9BURK</name>
<feature type="domain" description="Solute-binding protein family 3/N-terminal" evidence="3">
    <location>
        <begin position="24"/>
        <end position="238"/>
    </location>
</feature>
<evidence type="ECO:0000313" key="5">
    <source>
        <dbReference type="Proteomes" id="UP000566711"/>
    </source>
</evidence>
<dbReference type="SMART" id="SM00062">
    <property type="entry name" value="PBPb"/>
    <property type="match status" value="1"/>
</dbReference>
<feature type="signal peptide" evidence="2">
    <location>
        <begin position="1"/>
        <end position="20"/>
    </location>
</feature>
<reference evidence="4 5" key="1">
    <citation type="submission" date="2020-07" db="EMBL/GenBank/DDBJ databases">
        <title>Novel species isolated from subtropical streams in China.</title>
        <authorList>
            <person name="Lu H."/>
        </authorList>
    </citation>
    <scope>NUCLEOTIDE SEQUENCE [LARGE SCALE GENOMIC DNA]</scope>
    <source>
        <strain evidence="4 5">FT3S</strain>
    </source>
</reference>
<dbReference type="RefSeq" id="WP_182219623.1">
    <property type="nucleotide sequence ID" value="NZ_JACEZS010000017.1"/>
</dbReference>
<dbReference type="SUPFAM" id="SSF53850">
    <property type="entry name" value="Periplasmic binding protein-like II"/>
    <property type="match status" value="1"/>
</dbReference>
<dbReference type="PANTHER" id="PTHR35936">
    <property type="entry name" value="MEMBRANE-BOUND LYTIC MUREIN TRANSGLYCOSYLASE F"/>
    <property type="match status" value="1"/>
</dbReference>
<dbReference type="PANTHER" id="PTHR35936:SF6">
    <property type="entry name" value="AMINO ACID ABC TRANSPORTER SUBSTRATE-BINDING PAAT FAMILY PROTEIN"/>
    <property type="match status" value="1"/>
</dbReference>
<comment type="caution">
    <text evidence="4">The sequence shown here is derived from an EMBL/GenBank/DDBJ whole genome shotgun (WGS) entry which is preliminary data.</text>
</comment>
<protein>
    <submittedName>
        <fullName evidence="4">Transporter substrate-binding domain-containing protein</fullName>
    </submittedName>
</protein>
<dbReference type="InterPro" id="IPR001638">
    <property type="entry name" value="Solute-binding_3/MltF_N"/>
</dbReference>
<dbReference type="Proteomes" id="UP000566711">
    <property type="component" value="Unassembled WGS sequence"/>
</dbReference>
<feature type="chain" id="PRO_5030977346" evidence="2">
    <location>
        <begin position="21"/>
        <end position="240"/>
    </location>
</feature>